<dbReference type="GO" id="GO:0003677">
    <property type="term" value="F:DNA binding"/>
    <property type="evidence" value="ECO:0007669"/>
    <property type="project" value="InterPro"/>
</dbReference>
<dbReference type="Proteomes" id="UP000317078">
    <property type="component" value="Unassembled WGS sequence"/>
</dbReference>
<dbReference type="EMBL" id="RCZP01000053">
    <property type="protein sequence ID" value="TPG44312.1"/>
    <property type="molecule type" value="Genomic_DNA"/>
</dbReference>
<dbReference type="InterPro" id="IPR025161">
    <property type="entry name" value="IS402-like_dom"/>
</dbReference>
<feature type="domain" description="Insertion element IS402-like" evidence="3">
    <location>
        <begin position="31"/>
        <end position="76"/>
    </location>
</feature>
<evidence type="ECO:0000313" key="5">
    <source>
        <dbReference type="Proteomes" id="UP000317078"/>
    </source>
</evidence>
<comment type="caution">
    <text evidence="4">The sequence shown here is derived from an EMBL/GenBank/DDBJ whole genome shotgun (WGS) entry which is preliminary data.</text>
</comment>
<dbReference type="InterPro" id="IPR002559">
    <property type="entry name" value="Transposase_11"/>
</dbReference>
<gene>
    <name evidence="4" type="ORF">EAH89_27340</name>
</gene>
<feature type="domain" description="Transposase IS4-like" evidence="2">
    <location>
        <begin position="92"/>
        <end position="223"/>
    </location>
</feature>
<dbReference type="PANTHER" id="PTHR46637">
    <property type="entry name" value="TIS1421-TRANSPOSASE PROTEIN A"/>
    <property type="match status" value="1"/>
</dbReference>
<evidence type="ECO:0000256" key="1">
    <source>
        <dbReference type="SAM" id="MobiDB-lite"/>
    </source>
</evidence>
<reference evidence="4 5" key="1">
    <citation type="journal article" date="2019" name="Environ. Microbiol.">
        <title>Species interactions and distinct microbial communities in high Arctic permafrost affected cryosols are associated with the CH4 and CO2 gas fluxes.</title>
        <authorList>
            <person name="Altshuler I."/>
            <person name="Hamel J."/>
            <person name="Turney S."/>
            <person name="Magnuson E."/>
            <person name="Levesque R."/>
            <person name="Greer C."/>
            <person name="Whyte L.G."/>
        </authorList>
    </citation>
    <scope>NUCLEOTIDE SEQUENCE [LARGE SCALE GENOMIC DNA]</scope>
    <source>
        <strain evidence="4 5">S9.3B</strain>
    </source>
</reference>
<dbReference type="NCBIfam" id="NF033580">
    <property type="entry name" value="transpos_IS5_3"/>
    <property type="match status" value="1"/>
</dbReference>
<keyword evidence="5" id="KW-1185">Reference proteome</keyword>
<evidence type="ECO:0000259" key="3">
    <source>
        <dbReference type="Pfam" id="PF13340"/>
    </source>
</evidence>
<proteinExistence type="predicted"/>
<dbReference type="OrthoDB" id="7277254at2"/>
<dbReference type="RefSeq" id="WP_140886895.1">
    <property type="nucleotide sequence ID" value="NZ_RCZP01000053.1"/>
</dbReference>
<protein>
    <submittedName>
        <fullName evidence="4">IS5 family transposase</fullName>
    </submittedName>
</protein>
<evidence type="ECO:0000313" key="4">
    <source>
        <dbReference type="EMBL" id="TPG44312.1"/>
    </source>
</evidence>
<accession>A0A502F4I9</accession>
<dbReference type="PANTHER" id="PTHR46637:SF1">
    <property type="entry name" value="BLL5188 PROTEIN"/>
    <property type="match status" value="1"/>
</dbReference>
<dbReference type="InterPro" id="IPR052909">
    <property type="entry name" value="Transposase_6_like"/>
</dbReference>
<evidence type="ECO:0000259" key="2">
    <source>
        <dbReference type="Pfam" id="PF01609"/>
    </source>
</evidence>
<sequence>MTRMSLDDAQRVSLMLVLQQIPLAWKHDEGALRRFVEAALWIGRTGAPWRDLPKALGLWSSVYHRWRRWCLRGWWELAFEALRPALPADGMVLLDSTTCKGDRTASGAVGSTPSAEGLGRSRGGLCSKLHACADGAGQVLRLIASPGHHADLRYADALASGIPACDAALDRGYVSAALRAAFAAEGCTIHTPPKRIMVDPPAWNAKLYARRHHVENLLSSLKDWAVPPSDATRPVVAGWASPILPPRSSTYASRSPVTHPSNENPSGGR</sequence>
<dbReference type="GO" id="GO:0004803">
    <property type="term" value="F:transposase activity"/>
    <property type="evidence" value="ECO:0007669"/>
    <property type="project" value="InterPro"/>
</dbReference>
<dbReference type="Pfam" id="PF01609">
    <property type="entry name" value="DDE_Tnp_1"/>
    <property type="match status" value="1"/>
</dbReference>
<dbReference type="GO" id="GO:0006313">
    <property type="term" value="P:DNA transposition"/>
    <property type="evidence" value="ECO:0007669"/>
    <property type="project" value="InterPro"/>
</dbReference>
<dbReference type="Pfam" id="PF13340">
    <property type="entry name" value="DUF4096"/>
    <property type="match status" value="1"/>
</dbReference>
<dbReference type="AlphaFoldDB" id="A0A502F4I9"/>
<organism evidence="4 5">
    <name type="scientific">Muricoccus nepalensis</name>
    <dbReference type="NCBI Taxonomy" id="1854500"/>
    <lineage>
        <taxon>Bacteria</taxon>
        <taxon>Pseudomonadati</taxon>
        <taxon>Pseudomonadota</taxon>
        <taxon>Alphaproteobacteria</taxon>
        <taxon>Acetobacterales</taxon>
        <taxon>Roseomonadaceae</taxon>
        <taxon>Muricoccus</taxon>
    </lineage>
</organism>
<feature type="region of interest" description="Disordered" evidence="1">
    <location>
        <begin position="238"/>
        <end position="269"/>
    </location>
</feature>
<name>A0A502F4I9_9PROT</name>
<feature type="compositionally biased region" description="Polar residues" evidence="1">
    <location>
        <begin position="247"/>
        <end position="269"/>
    </location>
</feature>